<keyword evidence="8" id="KW-1185">Reference proteome</keyword>
<dbReference type="NCBIfam" id="TIGR03062">
    <property type="entry name" value="pip_yhgE_Cterm"/>
    <property type="match status" value="1"/>
</dbReference>
<reference evidence="7" key="2">
    <citation type="submission" date="2020-09" db="EMBL/GenBank/DDBJ databases">
        <authorList>
            <person name="Sun Q."/>
            <person name="Zhou Y."/>
        </authorList>
    </citation>
    <scope>NUCLEOTIDE SEQUENCE</scope>
    <source>
        <strain evidence="7">CGMCC 1.15371</strain>
    </source>
</reference>
<evidence type="ECO:0000313" key="8">
    <source>
        <dbReference type="Proteomes" id="UP000628775"/>
    </source>
</evidence>
<feature type="transmembrane region" description="Helical" evidence="5">
    <location>
        <begin position="640"/>
        <end position="661"/>
    </location>
</feature>
<evidence type="ECO:0000256" key="5">
    <source>
        <dbReference type="SAM" id="Phobius"/>
    </source>
</evidence>
<dbReference type="RefSeq" id="WP_188695617.1">
    <property type="nucleotide sequence ID" value="NZ_BMIR01000015.1"/>
</dbReference>
<keyword evidence="3 5" id="KW-1133">Transmembrane helix</keyword>
<name>A0A8J3DXK4_9BACL</name>
<evidence type="ECO:0000256" key="4">
    <source>
        <dbReference type="ARBA" id="ARBA00023136"/>
    </source>
</evidence>
<evidence type="ECO:0000313" key="7">
    <source>
        <dbReference type="EMBL" id="GGE48319.1"/>
    </source>
</evidence>
<dbReference type="InterPro" id="IPR051328">
    <property type="entry name" value="T7SS_ABC-Transporter"/>
</dbReference>
<organism evidence="7 8">
    <name type="scientific">Pullulanibacillus camelliae</name>
    <dbReference type="NCBI Taxonomy" id="1707096"/>
    <lineage>
        <taxon>Bacteria</taxon>
        <taxon>Bacillati</taxon>
        <taxon>Bacillota</taxon>
        <taxon>Bacilli</taxon>
        <taxon>Bacillales</taxon>
        <taxon>Sporolactobacillaceae</taxon>
        <taxon>Pullulanibacillus</taxon>
    </lineage>
</organism>
<accession>A0A8J3DXK4</accession>
<dbReference type="PANTHER" id="PTHR43077:SF5">
    <property type="entry name" value="PHAGE INFECTION PROTEIN"/>
    <property type="match status" value="1"/>
</dbReference>
<dbReference type="Gene3D" id="3.40.1710.10">
    <property type="entry name" value="abc type-2 transporter like domain"/>
    <property type="match status" value="1"/>
</dbReference>
<feature type="transmembrane region" description="Helical" evidence="5">
    <location>
        <begin position="673"/>
        <end position="690"/>
    </location>
</feature>
<feature type="transmembrane region" description="Helical" evidence="5">
    <location>
        <begin position="611"/>
        <end position="634"/>
    </location>
</feature>
<keyword evidence="2 5" id="KW-0812">Transmembrane</keyword>
<dbReference type="Gene3D" id="1.10.287.950">
    <property type="entry name" value="Methyl-accepting chemotaxis protein"/>
    <property type="match status" value="1"/>
</dbReference>
<feature type="transmembrane region" description="Helical" evidence="5">
    <location>
        <begin position="574"/>
        <end position="591"/>
    </location>
</feature>
<evidence type="ECO:0000256" key="3">
    <source>
        <dbReference type="ARBA" id="ARBA00022989"/>
    </source>
</evidence>
<proteinExistence type="predicted"/>
<dbReference type="Pfam" id="PF12698">
    <property type="entry name" value="ABC2_membrane_3"/>
    <property type="match status" value="2"/>
</dbReference>
<gene>
    <name evidence="7" type="primary">yhgE</name>
    <name evidence="7" type="ORF">GCM10011391_28890</name>
</gene>
<feature type="domain" description="ABC-2 type transporter transmembrane" evidence="6">
    <location>
        <begin position="21"/>
        <end position="170"/>
    </location>
</feature>
<dbReference type="InterPro" id="IPR017500">
    <property type="entry name" value="Phage_infect_YhgE_N"/>
</dbReference>
<keyword evidence="4 5" id="KW-0472">Membrane</keyword>
<dbReference type="NCBIfam" id="TIGR03061">
    <property type="entry name" value="pip_yhgE_Nterm"/>
    <property type="match status" value="1"/>
</dbReference>
<reference evidence="7" key="1">
    <citation type="journal article" date="2014" name="Int. J. Syst. Evol. Microbiol.">
        <title>Complete genome sequence of Corynebacterium casei LMG S-19264T (=DSM 44701T), isolated from a smear-ripened cheese.</title>
        <authorList>
            <consortium name="US DOE Joint Genome Institute (JGI-PGF)"/>
            <person name="Walter F."/>
            <person name="Albersmeier A."/>
            <person name="Kalinowski J."/>
            <person name="Ruckert C."/>
        </authorList>
    </citation>
    <scope>NUCLEOTIDE SEQUENCE</scope>
    <source>
        <strain evidence="7">CGMCC 1.15371</strain>
    </source>
</reference>
<dbReference type="AlphaFoldDB" id="A0A8J3DXK4"/>
<evidence type="ECO:0000256" key="2">
    <source>
        <dbReference type="ARBA" id="ARBA00022692"/>
    </source>
</evidence>
<dbReference type="InterPro" id="IPR017501">
    <property type="entry name" value="Phage_infect_YhgE_C"/>
</dbReference>
<dbReference type="Proteomes" id="UP000628775">
    <property type="component" value="Unassembled WGS sequence"/>
</dbReference>
<dbReference type="EMBL" id="BMIR01000015">
    <property type="protein sequence ID" value="GGE48319.1"/>
    <property type="molecule type" value="Genomic_DNA"/>
</dbReference>
<comment type="caution">
    <text evidence="7">The sequence shown here is derived from an EMBL/GenBank/DDBJ whole genome shotgun (WGS) entry which is preliminary data.</text>
</comment>
<dbReference type="InterPro" id="IPR013525">
    <property type="entry name" value="ABC2_TM"/>
</dbReference>
<feature type="transmembrane region" description="Helical" evidence="5">
    <location>
        <begin position="730"/>
        <end position="749"/>
    </location>
</feature>
<protein>
    <recommendedName>
        <fullName evidence="6">ABC-2 type transporter transmembrane domain-containing protein</fullName>
    </recommendedName>
</protein>
<dbReference type="GO" id="GO:0016020">
    <property type="term" value="C:membrane"/>
    <property type="evidence" value="ECO:0007669"/>
    <property type="project" value="UniProtKB-SubCell"/>
</dbReference>
<dbReference type="GO" id="GO:0140359">
    <property type="term" value="F:ABC-type transporter activity"/>
    <property type="evidence" value="ECO:0007669"/>
    <property type="project" value="InterPro"/>
</dbReference>
<dbReference type="PANTHER" id="PTHR43077">
    <property type="entry name" value="TRANSPORT PERMEASE YVFS-RELATED"/>
    <property type="match status" value="1"/>
</dbReference>
<sequence length="767" mass="83400">MFQTFFSEWASFLRDKKHIIFIVAIACVPIIYSGMFIWSFWSPYDHTEHLPVAVVNEDTGANLAGKQVNIGGDLVKALHHNKSFDWHFVSKKKASQAMKQNQYYMTITIPKDFSHQATTVLDKNPQRPVFEYQLNSGYNYIGSQISNSGAQTLEEKLKKQLTKTYTENMFSQINKLADGLKQASHGAGALDAGASKELKGLQTLKANLKTINTAGVALQQGAAQLTSGSNDLESGLSSVKAGTDQLYQTTKSSTSQVNALANGAKTLAAKTTELNQGVSALSSGNQSMIDQLSGQNLAQGLQDFSASMAKEYQGLASLNEQVKPLTNAQTEVEQLEAYISQSESILSDLQKFNPNEGQLTENQKAIMASIDKKLSALSIPQGQSMAWLSQLESLPKAVQQLTDGQKQLNDGFGQLTQNLQALTSGLTTLQKHLQQLPSATGALADGADQLSEHTQQLDEQWGTLVQNIGKINAAQTDLLKGSRDLHSHLVELQNGLAKVSHGQGQLANGTSALADGMQSLQNGSQTLSNRLNDAYHQTDNANLNGKHADVLSNPIKTKKSDGGIEKYGEGFTPYFLSLGLFVGALLLTVIYDVKTPAIRPKNGFAWGMGKYLFMAAVGVIQAIIADLIILFAIGLTVPNIWTFIGFSILTSLCFMACIQFFTTAFGDPGRFMVIIMLVLQLTTTGGTYPIELLPPVLYQFHHVLPMNYSLYGFRNIIKGGQSDLLMHNSLALVIFGVLFLAATVIYLMIHHNRQVKRTSATENSVSA</sequence>
<dbReference type="InterPro" id="IPR023908">
    <property type="entry name" value="xxxLxxG_rpt"/>
</dbReference>
<evidence type="ECO:0000259" key="6">
    <source>
        <dbReference type="Pfam" id="PF12698"/>
    </source>
</evidence>
<dbReference type="NCBIfam" id="TIGR03057">
    <property type="entry name" value="xxxLxxG_by_4"/>
    <property type="match status" value="2"/>
</dbReference>
<comment type="subcellular location">
    <subcellularLocation>
        <location evidence="1">Membrane</location>
        <topology evidence="1">Multi-pass membrane protein</topology>
    </subcellularLocation>
</comment>
<feature type="transmembrane region" description="Helical" evidence="5">
    <location>
        <begin position="20"/>
        <end position="41"/>
    </location>
</feature>
<evidence type="ECO:0000256" key="1">
    <source>
        <dbReference type="ARBA" id="ARBA00004141"/>
    </source>
</evidence>
<feature type="domain" description="ABC-2 type transporter transmembrane" evidence="6">
    <location>
        <begin position="517"/>
        <end position="744"/>
    </location>
</feature>